<sequence>MKELLLAIESELKSKQSVVPEGNISIVPWESYLPSSSNTPAICIKDGPIDIVRLAGDTDEKTMHVLIAVWVQILDQPGSSVVGVDPDPGVLELAKLVCSILNDNMLSLSGMQDGYCIRERGSELMGAKTLTLQRKIVEFRYVREVENNPT</sequence>
<dbReference type="STRING" id="91360.SAMN05660330_04083"/>
<evidence type="ECO:0008006" key="3">
    <source>
        <dbReference type="Google" id="ProtNLM"/>
    </source>
</evidence>
<name>A0A1H0VI79_9BACT</name>
<dbReference type="EMBL" id="FNJI01000051">
    <property type="protein sequence ID" value="SDP78073.1"/>
    <property type="molecule type" value="Genomic_DNA"/>
</dbReference>
<protein>
    <recommendedName>
        <fullName evidence="3">DUF3168 domain-containing protein</fullName>
    </recommendedName>
</protein>
<accession>A0A1H0VI79</accession>
<dbReference type="AlphaFoldDB" id="A0A1H0VI79"/>
<organism evidence="1 2">
    <name type="scientific">Desulforhopalus singaporensis</name>
    <dbReference type="NCBI Taxonomy" id="91360"/>
    <lineage>
        <taxon>Bacteria</taxon>
        <taxon>Pseudomonadati</taxon>
        <taxon>Thermodesulfobacteriota</taxon>
        <taxon>Desulfobulbia</taxon>
        <taxon>Desulfobulbales</taxon>
        <taxon>Desulfocapsaceae</taxon>
        <taxon>Desulforhopalus</taxon>
    </lineage>
</organism>
<dbReference type="Proteomes" id="UP000199073">
    <property type="component" value="Unassembled WGS sequence"/>
</dbReference>
<gene>
    <name evidence="1" type="ORF">SAMN05660330_04083</name>
</gene>
<dbReference type="RefSeq" id="WP_092225957.1">
    <property type="nucleotide sequence ID" value="NZ_FNJI01000051.1"/>
</dbReference>
<reference evidence="1 2" key="1">
    <citation type="submission" date="2016-10" db="EMBL/GenBank/DDBJ databases">
        <authorList>
            <person name="de Groot N.N."/>
        </authorList>
    </citation>
    <scope>NUCLEOTIDE SEQUENCE [LARGE SCALE GENOMIC DNA]</scope>
    <source>
        <strain evidence="1 2">DSM 12130</strain>
    </source>
</reference>
<evidence type="ECO:0000313" key="1">
    <source>
        <dbReference type="EMBL" id="SDP78073.1"/>
    </source>
</evidence>
<keyword evidence="2" id="KW-1185">Reference proteome</keyword>
<proteinExistence type="predicted"/>
<evidence type="ECO:0000313" key="2">
    <source>
        <dbReference type="Proteomes" id="UP000199073"/>
    </source>
</evidence>